<gene>
    <name evidence="1" type="ORF">CK503_14880</name>
</gene>
<evidence type="ECO:0000313" key="2">
    <source>
        <dbReference type="Proteomes" id="UP000218831"/>
    </source>
</evidence>
<dbReference type="InterPro" id="IPR024078">
    <property type="entry name" value="LmbE-like_dom_sf"/>
</dbReference>
<dbReference type="PANTHER" id="PTHR12993">
    <property type="entry name" value="N-ACETYLGLUCOSAMINYL-PHOSPHATIDYLINOSITOL DE-N-ACETYLASE-RELATED"/>
    <property type="match status" value="1"/>
</dbReference>
<organism evidence="1 2">
    <name type="scientific">Fodinibius salipaludis</name>
    <dbReference type="NCBI Taxonomy" id="2032627"/>
    <lineage>
        <taxon>Bacteria</taxon>
        <taxon>Pseudomonadati</taxon>
        <taxon>Balneolota</taxon>
        <taxon>Balneolia</taxon>
        <taxon>Balneolales</taxon>
        <taxon>Balneolaceae</taxon>
        <taxon>Fodinibius</taxon>
    </lineage>
</organism>
<comment type="caution">
    <text evidence="1">The sequence shown here is derived from an EMBL/GenBank/DDBJ whole genome shotgun (WGS) entry which is preliminary data.</text>
</comment>
<dbReference type="OrthoDB" id="9790023at2"/>
<dbReference type="PANTHER" id="PTHR12993:SF11">
    <property type="entry name" value="N-ACETYLGLUCOSAMINYL-PHOSPHATIDYLINOSITOL DE-N-ACETYLASE"/>
    <property type="match status" value="1"/>
</dbReference>
<evidence type="ECO:0000313" key="1">
    <source>
        <dbReference type="EMBL" id="PAU92773.1"/>
    </source>
</evidence>
<dbReference type="RefSeq" id="WP_095607626.1">
    <property type="nucleotide sequence ID" value="NZ_NSKE01000013.1"/>
</dbReference>
<protein>
    <submittedName>
        <fullName evidence="1">PIG-L family deacetylase</fullName>
    </submittedName>
</protein>
<keyword evidence="2" id="KW-1185">Reference proteome</keyword>
<name>A0A2A2G7H2_9BACT</name>
<dbReference type="Pfam" id="PF02585">
    <property type="entry name" value="PIG-L"/>
    <property type="match status" value="1"/>
</dbReference>
<dbReference type="Gene3D" id="3.40.50.10320">
    <property type="entry name" value="LmbE-like"/>
    <property type="match status" value="1"/>
</dbReference>
<proteinExistence type="predicted"/>
<dbReference type="SUPFAM" id="SSF102588">
    <property type="entry name" value="LmbE-like"/>
    <property type="match status" value="1"/>
</dbReference>
<dbReference type="GO" id="GO:0016811">
    <property type="term" value="F:hydrolase activity, acting on carbon-nitrogen (but not peptide) bonds, in linear amides"/>
    <property type="evidence" value="ECO:0007669"/>
    <property type="project" value="TreeGrafter"/>
</dbReference>
<dbReference type="InterPro" id="IPR003737">
    <property type="entry name" value="GlcNAc_PI_deacetylase-related"/>
</dbReference>
<accession>A0A2A2G7H2</accession>
<sequence>MKILYVFPHPDDESFGPAPAIAAQRRKGHEVYLLTLTKGEATKQRFRLGINKKEMGEIRYKEMQCVEKVLDLNGMTVLELPDSGLKEMDPTDIEKVIREQVQYIKPDVLVTYAVHGISGFEDHLVSHAVVKSVYCDLKREGIDYPKRLAFFTHYSEKEGEGKFNLSSSKQGDIDCWIEANEDDYQKFLSALDCYETYQEVIEDSNVKEEVGYRVPFEIFQEDFDPALTDLGDQLDT</sequence>
<dbReference type="AlphaFoldDB" id="A0A2A2G7H2"/>
<dbReference type="Proteomes" id="UP000218831">
    <property type="component" value="Unassembled WGS sequence"/>
</dbReference>
<dbReference type="EMBL" id="NSKE01000013">
    <property type="protein sequence ID" value="PAU92773.1"/>
    <property type="molecule type" value="Genomic_DNA"/>
</dbReference>
<reference evidence="1 2" key="1">
    <citation type="submission" date="2017-08" db="EMBL/GenBank/DDBJ databases">
        <title>Aliifodinibius alkalisoli sp. nov., isolated from saline alkaline soil.</title>
        <authorList>
            <person name="Liu D."/>
            <person name="Zhang G."/>
        </authorList>
    </citation>
    <scope>NUCLEOTIDE SEQUENCE [LARGE SCALE GENOMIC DNA]</scope>
    <source>
        <strain evidence="1 2">WN023</strain>
    </source>
</reference>